<dbReference type="RefSeq" id="WP_349243043.1">
    <property type="nucleotide sequence ID" value="NZ_JASCXX010000001.1"/>
</dbReference>
<sequence length="845" mass="93016">MAARTGQSSAGSPHGSALILTVVLTSLLAIVGVLFIMTARIDRMATSAAMENQQLSLAVDTVVAQISEILAADTPGVSDRSVYYDFPDVNNPWLAELEPYRSGSNYYWRQISRVSDVNEADVRDVRIRVMGNRDVIDVNMTGTNADADGDGVGDARWFEVPGIMSSRGRPIYAAVRIIDNAGMLNLNTGYWFDPTRSDPNSIDGSSVQQINVVALAGGRGATQADFQSYAASLLAERRIDPTEDLAGYEDRVIWSYGRPDASNPYRLFDLSDELELRYRFLLNHSGVNARAEAWGRFQANTISTPVDSAGQALDRWFARVRDGGALDPNYTYRHMATTYNMDRILTPRPIEVGSVTLRKKVNVNTSDENTIRDAIVTALTAGGRDPMVISAEAAQIAANLRDFIDDDDEVTAIAGPGTSGAFYYGFERPCIYISEVAYRGVTGATGLVHASTAIELHKPYFEDRDPQAGQWRLLIADDEGSREVPIEWSGTRRFHVILNEDPMAELFDDGAFSDPAEPDDALQRYGYRPNAYRAPTAQIDTDGFGEGARISLQRWVRQTDTWITVDHMRVGTGWMVPDQGARSFQRDVSPGKGVRRLWSPAVTAPPGLGHAIGNFVDPDEGVIQAHPANRPLKNIGEIGMIFATSAYGVTPTDTATGVLVDLAKASYAELLNYLTVIDPAEHGLPPDETRIMGRININTAPWFAIAQLPWIQYQASGEPTFVRALAIVDHRERYGAFRSVGGLLQIPEMQQLGYDGLDNLHQDNPRGPDLTPDNVRDDLEERDLLFTRISDLVTVRSDVFTAYIVVRIGVNGPQKRMMAILDRSQTSEANPHVRVVALYPVPDPR</sequence>
<dbReference type="AlphaFoldDB" id="A0AAW6TW41"/>
<organism evidence="2 3">
    <name type="scientific">Anaerobaca lacustris</name>
    <dbReference type="NCBI Taxonomy" id="3044600"/>
    <lineage>
        <taxon>Bacteria</taxon>
        <taxon>Pseudomonadati</taxon>
        <taxon>Planctomycetota</taxon>
        <taxon>Phycisphaerae</taxon>
        <taxon>Sedimentisphaerales</taxon>
        <taxon>Anaerobacaceae</taxon>
        <taxon>Anaerobaca</taxon>
    </lineage>
</organism>
<evidence type="ECO:0000256" key="1">
    <source>
        <dbReference type="SAM" id="Phobius"/>
    </source>
</evidence>
<proteinExistence type="predicted"/>
<feature type="transmembrane region" description="Helical" evidence="1">
    <location>
        <begin position="17"/>
        <end position="37"/>
    </location>
</feature>
<evidence type="ECO:0000313" key="3">
    <source>
        <dbReference type="Proteomes" id="UP001431776"/>
    </source>
</evidence>
<dbReference type="InterPro" id="IPR010994">
    <property type="entry name" value="RuvA_2-like"/>
</dbReference>
<keyword evidence="1" id="KW-0472">Membrane</keyword>
<dbReference type="SUPFAM" id="SSF47781">
    <property type="entry name" value="RuvA domain 2-like"/>
    <property type="match status" value="1"/>
</dbReference>
<dbReference type="EMBL" id="JASCXX010000001">
    <property type="protein sequence ID" value="MDI6447633.1"/>
    <property type="molecule type" value="Genomic_DNA"/>
</dbReference>
<reference evidence="2" key="1">
    <citation type="submission" date="2023-05" db="EMBL/GenBank/DDBJ databases">
        <title>Anaerotaeda fermentans gen. nov., sp. nov., a novel anaerobic planctomycete of the new family within the order Sedimentisphaerales isolated from Taman Peninsula, Russia.</title>
        <authorList>
            <person name="Khomyakova M.A."/>
            <person name="Merkel A.Y."/>
            <person name="Slobodkin A.I."/>
        </authorList>
    </citation>
    <scope>NUCLEOTIDE SEQUENCE</scope>
    <source>
        <strain evidence="2">M17dextr</strain>
    </source>
</reference>
<protein>
    <submittedName>
        <fullName evidence="2">Uncharacterized protein</fullName>
    </submittedName>
</protein>
<accession>A0AAW6TW41</accession>
<keyword evidence="3" id="KW-1185">Reference proteome</keyword>
<name>A0AAW6TW41_9BACT</name>
<dbReference type="Proteomes" id="UP001431776">
    <property type="component" value="Unassembled WGS sequence"/>
</dbReference>
<keyword evidence="1" id="KW-1133">Transmembrane helix</keyword>
<gene>
    <name evidence="2" type="ORF">QJ522_01150</name>
</gene>
<evidence type="ECO:0000313" key="2">
    <source>
        <dbReference type="EMBL" id="MDI6447633.1"/>
    </source>
</evidence>
<keyword evidence="1" id="KW-0812">Transmembrane</keyword>
<comment type="caution">
    <text evidence="2">The sequence shown here is derived from an EMBL/GenBank/DDBJ whole genome shotgun (WGS) entry which is preliminary data.</text>
</comment>